<gene>
    <name evidence="3" type="ORF">BJP51_03575</name>
</gene>
<protein>
    <recommendedName>
        <fullName evidence="2">CobQ/CobB/MinD/ParA nucleotide binding domain-containing protein</fullName>
    </recommendedName>
</protein>
<proteinExistence type="predicted"/>
<dbReference type="Proteomes" id="UP000187465">
    <property type="component" value="Unassembled WGS sequence"/>
</dbReference>
<dbReference type="Gene3D" id="3.40.50.300">
    <property type="entry name" value="P-loop containing nucleotide triphosphate hydrolases"/>
    <property type="match status" value="1"/>
</dbReference>
<evidence type="ECO:0000259" key="2">
    <source>
        <dbReference type="Pfam" id="PF01656"/>
    </source>
</evidence>
<dbReference type="AlphaFoldDB" id="A0A1R0X017"/>
<dbReference type="Pfam" id="PF01656">
    <property type="entry name" value="CbiA"/>
    <property type="match status" value="1"/>
</dbReference>
<evidence type="ECO:0000256" key="1">
    <source>
        <dbReference type="SAM" id="MobiDB-lite"/>
    </source>
</evidence>
<evidence type="ECO:0000313" key="3">
    <source>
        <dbReference type="EMBL" id="OMD25344.1"/>
    </source>
</evidence>
<sequence length="454" mass="51883">MKILLVTHKFQKIVGNYCSRTMDVVNESELVLGGVLEFLQNINPSIDSILITDDALSLRMEQNRSDLNNLINWLVANQKSNVKILILTRYIRKDTEWENLSYRYPNLQIKNYEYIRITPVLFQEALERLSDTKPQLKQHSRPHDDKSNHQKSTDRKGSFLDRFKPKPKAPTELQATDTLTRELDKISRGISRIVAITGHSGCGITSTTINVASEASKRGLNVLIVDMDIEYRSTNMYFSSFHERTKRDEDINASLIRTLARPQDYLTTAFHLKENLWLAGLGYSFSDPKLIQQFYTSSKLVGLLSLLRNKFNLILLDLPLNVLDRFREALIHIDSFGLCIPNNLYAVLSTLRNVEETLNKENTAYLNAKSKVIVTKYNDRSRFQGEIFVPDKVSAVATSGLLESFTYGMKVAGHISYDTDFDTQIETDVPLVYSNKDHERAYGNILLRLLEGSS</sequence>
<organism evidence="3 4">
    <name type="scientific">Paenibacillus odorifer</name>
    <dbReference type="NCBI Taxonomy" id="189426"/>
    <lineage>
        <taxon>Bacteria</taxon>
        <taxon>Bacillati</taxon>
        <taxon>Bacillota</taxon>
        <taxon>Bacilli</taxon>
        <taxon>Bacillales</taxon>
        <taxon>Paenibacillaceae</taxon>
        <taxon>Paenibacillus</taxon>
    </lineage>
</organism>
<feature type="region of interest" description="Disordered" evidence="1">
    <location>
        <begin position="132"/>
        <end position="172"/>
    </location>
</feature>
<feature type="domain" description="CobQ/CobB/MinD/ParA nucleotide binding" evidence="2">
    <location>
        <begin position="193"/>
        <end position="428"/>
    </location>
</feature>
<comment type="caution">
    <text evidence="3">The sequence shown here is derived from an EMBL/GenBank/DDBJ whole genome shotgun (WGS) entry which is preliminary data.</text>
</comment>
<accession>A0A1R0X017</accession>
<evidence type="ECO:0000313" key="4">
    <source>
        <dbReference type="Proteomes" id="UP000187465"/>
    </source>
</evidence>
<dbReference type="RefSeq" id="WP_036684506.1">
    <property type="nucleotide sequence ID" value="NZ_MKQN01000094.1"/>
</dbReference>
<reference evidence="3 4" key="1">
    <citation type="submission" date="2016-10" db="EMBL/GenBank/DDBJ databases">
        <title>Paenibacillus species isolates.</title>
        <authorList>
            <person name="Beno S.M."/>
        </authorList>
    </citation>
    <scope>NUCLEOTIDE SEQUENCE [LARGE SCALE GENOMIC DNA]</scope>
    <source>
        <strain evidence="3 4">FSL H7-0604</strain>
    </source>
</reference>
<name>A0A1R0X017_9BACL</name>
<dbReference type="InterPro" id="IPR002586">
    <property type="entry name" value="CobQ/CobB/MinD/ParA_Nub-bd_dom"/>
</dbReference>
<dbReference type="SUPFAM" id="SSF52540">
    <property type="entry name" value="P-loop containing nucleoside triphosphate hydrolases"/>
    <property type="match status" value="1"/>
</dbReference>
<dbReference type="EMBL" id="MKQP01000045">
    <property type="protein sequence ID" value="OMD25344.1"/>
    <property type="molecule type" value="Genomic_DNA"/>
</dbReference>
<dbReference type="InterPro" id="IPR027417">
    <property type="entry name" value="P-loop_NTPase"/>
</dbReference>
<feature type="compositionally biased region" description="Basic and acidic residues" evidence="1">
    <location>
        <begin position="141"/>
        <end position="164"/>
    </location>
</feature>